<dbReference type="InterPro" id="IPR041569">
    <property type="entry name" value="AAA_lid_3"/>
</dbReference>
<accession>A0A3A8PZA5</accession>
<evidence type="ECO:0000313" key="7">
    <source>
        <dbReference type="Proteomes" id="UP000272888"/>
    </source>
</evidence>
<dbReference type="PANTHER" id="PTHR42960">
    <property type="entry name" value="YCF46 PROTEIN"/>
    <property type="match status" value="1"/>
</dbReference>
<evidence type="ECO:0000259" key="5">
    <source>
        <dbReference type="SMART" id="SM00382"/>
    </source>
</evidence>
<dbReference type="SMART" id="SM00382">
    <property type="entry name" value="AAA"/>
    <property type="match status" value="1"/>
</dbReference>
<dbReference type="EMBL" id="RAWB01000091">
    <property type="protein sequence ID" value="RKH61673.1"/>
    <property type="molecule type" value="Genomic_DNA"/>
</dbReference>
<reference evidence="7" key="1">
    <citation type="submission" date="2018-09" db="EMBL/GenBank/DDBJ databases">
        <authorList>
            <person name="Livingstone P.G."/>
            <person name="Whitworth D.E."/>
        </authorList>
    </citation>
    <scope>NUCLEOTIDE SEQUENCE [LARGE SCALE GENOMIC DNA]</scope>
    <source>
        <strain evidence="7">CA051B</strain>
    </source>
</reference>
<dbReference type="Proteomes" id="UP000272888">
    <property type="component" value="Unassembled WGS sequence"/>
</dbReference>
<evidence type="ECO:0000256" key="1">
    <source>
        <dbReference type="ARBA" id="ARBA00022741"/>
    </source>
</evidence>
<dbReference type="CDD" id="cd19481">
    <property type="entry name" value="RecA-like_protease"/>
    <property type="match status" value="1"/>
</dbReference>
<keyword evidence="1" id="KW-0547">Nucleotide-binding</keyword>
<dbReference type="InterPro" id="IPR003959">
    <property type="entry name" value="ATPase_AAA_core"/>
</dbReference>
<evidence type="ECO:0000256" key="4">
    <source>
        <dbReference type="ARBA" id="ARBA00040480"/>
    </source>
</evidence>
<dbReference type="GO" id="GO:0005524">
    <property type="term" value="F:ATP binding"/>
    <property type="evidence" value="ECO:0007669"/>
    <property type="project" value="UniProtKB-KW"/>
</dbReference>
<gene>
    <name evidence="6" type="ORF">D7V93_11385</name>
</gene>
<dbReference type="Pfam" id="PF17862">
    <property type="entry name" value="AAA_lid_3"/>
    <property type="match status" value="1"/>
</dbReference>
<dbReference type="Pfam" id="PF00004">
    <property type="entry name" value="AAA"/>
    <property type="match status" value="1"/>
</dbReference>
<dbReference type="Gene3D" id="3.40.50.300">
    <property type="entry name" value="P-loop containing nucleotide triphosphate hydrolases"/>
    <property type="match status" value="1"/>
</dbReference>
<protein>
    <recommendedName>
        <fullName evidence="4">Uncharacterized AAA domain-containing protein ycf46</fullName>
    </recommendedName>
</protein>
<dbReference type="SUPFAM" id="SSF52540">
    <property type="entry name" value="P-loop containing nucleoside triphosphate hydrolases"/>
    <property type="match status" value="2"/>
</dbReference>
<keyword evidence="7" id="KW-1185">Reference proteome</keyword>
<sequence length="585" mass="65327">MTKVRKVSKTDPLADLPRWAQQLARKYYTKTVSTFLLYGAVRDLQPLQLEDGGRGFGTLKTFLSEELFGGRDHVLFYDRSSGIRSATPETQKDLARAMTGYDAMYGTDYAKVMPRDPGRALQILENFLRMRLSEGRSLALIIDFAETLVPGGEMSHLSAEDRFVVATLDKWAHDPQFLAGDVSVVLLAENLADMSPRISRNPYVAPIELPLPTEEERLDYVRSKLDGKRLQSLSEVPLAGLAKMTAGLSRINLDRVLTEAVEREIRITPELLKEKKKELIQAECHGLLEFIEPAHNLDAVAGHAHAKQMLRQAASALKKGRIEVMPMGYLLSGPVGTGKTFMVSCFAGEIGIPVVKFLNFRSQWQGVTEANLEKIFNLLKALWPVAVMVDEADTFLGNRDSGGDSGTSSRIFGSIASFMGNTQYRGKIVWFLLTARPDLLPIDLKRQGRAEEHIALFYPQTDAERNELFQVMSRKTGVAVEGVESFASLIPAGLRDFSGADIEAVMVRAKFRALADNRDQVTKDDLVAVLTDFVPPSYPLEIEMQNLVAVQECTSRSLLPENFRALDRDVINRRVRELKMMLEEQ</sequence>
<dbReference type="InterPro" id="IPR052381">
    <property type="entry name" value="AAA_domain_protein"/>
</dbReference>
<evidence type="ECO:0000256" key="2">
    <source>
        <dbReference type="ARBA" id="ARBA00022840"/>
    </source>
</evidence>
<comment type="caution">
    <text evidence="6">The sequence shown here is derived from an EMBL/GenBank/DDBJ whole genome shotgun (WGS) entry which is preliminary data.</text>
</comment>
<proteinExistence type="inferred from homology"/>
<dbReference type="Gene3D" id="1.10.8.60">
    <property type="match status" value="1"/>
</dbReference>
<dbReference type="InterPro" id="IPR003593">
    <property type="entry name" value="AAA+_ATPase"/>
</dbReference>
<comment type="similarity">
    <text evidence="3">Belongs to the AAA ATPase family. Highly divergent.</text>
</comment>
<name>A0A3A8PZA5_9BACT</name>
<dbReference type="RefSeq" id="WP_120643434.1">
    <property type="nucleotide sequence ID" value="NZ_RAWB01000091.1"/>
</dbReference>
<organism evidence="6 7">
    <name type="scientific">Corallococcus llansteffanensis</name>
    <dbReference type="NCBI Taxonomy" id="2316731"/>
    <lineage>
        <taxon>Bacteria</taxon>
        <taxon>Pseudomonadati</taxon>
        <taxon>Myxococcota</taxon>
        <taxon>Myxococcia</taxon>
        <taxon>Myxococcales</taxon>
        <taxon>Cystobacterineae</taxon>
        <taxon>Myxococcaceae</taxon>
        <taxon>Corallococcus</taxon>
    </lineage>
</organism>
<evidence type="ECO:0000313" key="6">
    <source>
        <dbReference type="EMBL" id="RKH61673.1"/>
    </source>
</evidence>
<dbReference type="PANTHER" id="PTHR42960:SF1">
    <property type="entry name" value="YCF46 PROTEIN"/>
    <property type="match status" value="1"/>
</dbReference>
<dbReference type="InterPro" id="IPR027417">
    <property type="entry name" value="P-loop_NTPase"/>
</dbReference>
<dbReference type="GO" id="GO:0016887">
    <property type="term" value="F:ATP hydrolysis activity"/>
    <property type="evidence" value="ECO:0007669"/>
    <property type="project" value="InterPro"/>
</dbReference>
<evidence type="ECO:0000256" key="3">
    <source>
        <dbReference type="ARBA" id="ARBA00038088"/>
    </source>
</evidence>
<feature type="domain" description="AAA+ ATPase" evidence="5">
    <location>
        <begin position="325"/>
        <end position="460"/>
    </location>
</feature>
<keyword evidence="2 6" id="KW-0067">ATP-binding</keyword>
<dbReference type="AlphaFoldDB" id="A0A3A8PZA5"/>